<proteinExistence type="predicted"/>
<dbReference type="AlphaFoldDB" id="A0AAV2GFG9"/>
<reference evidence="1 2" key="1">
    <citation type="submission" date="2024-04" db="EMBL/GenBank/DDBJ databases">
        <authorList>
            <person name="Fracassetti M."/>
        </authorList>
    </citation>
    <scope>NUCLEOTIDE SEQUENCE [LARGE SCALE GENOMIC DNA]</scope>
</reference>
<dbReference type="EMBL" id="OZ034821">
    <property type="protein sequence ID" value="CAL1408458.1"/>
    <property type="molecule type" value="Genomic_DNA"/>
</dbReference>
<protein>
    <submittedName>
        <fullName evidence="1">Uncharacterized protein</fullName>
    </submittedName>
</protein>
<dbReference type="Proteomes" id="UP001497516">
    <property type="component" value="Chromosome 8"/>
</dbReference>
<keyword evidence="2" id="KW-1185">Reference proteome</keyword>
<organism evidence="1 2">
    <name type="scientific">Linum trigynum</name>
    <dbReference type="NCBI Taxonomy" id="586398"/>
    <lineage>
        <taxon>Eukaryota</taxon>
        <taxon>Viridiplantae</taxon>
        <taxon>Streptophyta</taxon>
        <taxon>Embryophyta</taxon>
        <taxon>Tracheophyta</taxon>
        <taxon>Spermatophyta</taxon>
        <taxon>Magnoliopsida</taxon>
        <taxon>eudicotyledons</taxon>
        <taxon>Gunneridae</taxon>
        <taxon>Pentapetalae</taxon>
        <taxon>rosids</taxon>
        <taxon>fabids</taxon>
        <taxon>Malpighiales</taxon>
        <taxon>Linaceae</taxon>
        <taxon>Linum</taxon>
    </lineage>
</organism>
<sequence>MTSINYIAKAAMAPEDAIGTRTKFFGQAPCGCLAIRSGLQKGSHDAMWNIVAGCIGSSWIVGRILGNDQPAIEKAKSWDAQAGAVLNFVISQQFELLG</sequence>
<name>A0AAV2GFG9_9ROSI</name>
<evidence type="ECO:0000313" key="2">
    <source>
        <dbReference type="Proteomes" id="UP001497516"/>
    </source>
</evidence>
<evidence type="ECO:0000313" key="1">
    <source>
        <dbReference type="EMBL" id="CAL1408458.1"/>
    </source>
</evidence>
<accession>A0AAV2GFG9</accession>
<gene>
    <name evidence="1" type="ORF">LTRI10_LOCUS48047</name>
</gene>